<keyword evidence="2" id="KW-0812">Transmembrane</keyword>
<keyword evidence="2" id="KW-1133">Transmembrane helix</keyword>
<keyword evidence="4" id="KW-1185">Reference proteome</keyword>
<reference evidence="3 4" key="1">
    <citation type="journal article" date="2004" name="Science">
        <title>The genome of the diatom Thalassiosira pseudonana: ecology, evolution, and metabolism.</title>
        <authorList>
            <person name="Armbrust E.V."/>
            <person name="Berges J.A."/>
            <person name="Bowler C."/>
            <person name="Green B.R."/>
            <person name="Martinez D."/>
            <person name="Putnam N.H."/>
            <person name="Zhou S."/>
            <person name="Allen A.E."/>
            <person name="Apt K.E."/>
            <person name="Bechner M."/>
            <person name="Brzezinski M.A."/>
            <person name="Chaal B.K."/>
            <person name="Chiovitti A."/>
            <person name="Davis A.K."/>
            <person name="Demarest M.S."/>
            <person name="Detter J.C."/>
            <person name="Glavina T."/>
            <person name="Goodstein D."/>
            <person name="Hadi M.Z."/>
            <person name="Hellsten U."/>
            <person name="Hildebrand M."/>
            <person name="Jenkins B.D."/>
            <person name="Jurka J."/>
            <person name="Kapitonov V.V."/>
            <person name="Kroger N."/>
            <person name="Lau W.W."/>
            <person name="Lane T.W."/>
            <person name="Larimer F.W."/>
            <person name="Lippmeier J.C."/>
            <person name="Lucas S."/>
            <person name="Medina M."/>
            <person name="Montsant A."/>
            <person name="Obornik M."/>
            <person name="Parker M.S."/>
            <person name="Palenik B."/>
            <person name="Pazour G.J."/>
            <person name="Richardson P.M."/>
            <person name="Rynearson T.A."/>
            <person name="Saito M.A."/>
            <person name="Schwartz D.C."/>
            <person name="Thamatrakoln K."/>
            <person name="Valentin K."/>
            <person name="Vardi A."/>
            <person name="Wilkerson F.P."/>
            <person name="Rokhsar D.S."/>
        </authorList>
    </citation>
    <scope>NUCLEOTIDE SEQUENCE [LARGE SCALE GENOMIC DNA]</scope>
    <source>
        <strain evidence="3 4">CCMP1335</strain>
    </source>
</reference>
<keyword evidence="2" id="KW-0472">Membrane</keyword>
<proteinExistence type="predicted"/>
<feature type="compositionally biased region" description="Low complexity" evidence="1">
    <location>
        <begin position="63"/>
        <end position="89"/>
    </location>
</feature>
<sequence>MSLYAASTISRQLRHQLLSLSSNAPSASRRATTTARTFSSNGDSGVVKGSGLRRIRDKGRVNTTSTPLSSPAAPSSSSATSNKTAAAAAGEQYAPTTPLQKVDPHRIANEMVNAAGSTEGRISGTEAIAGLTKEQKTSNYAMAAGLLGFVSYVFYYSLASVGGDENARQLFMGKMDEPLTIADKVASSSNPGFEEFLKEANEGRDDEIKRVDAENTARGEGRQLAELENSTSARLKAEGMEDGVIVGSASDEEEREMKRAAGFED</sequence>
<dbReference type="KEGG" id="tps:THAPSDRAFT_1512"/>
<protein>
    <submittedName>
        <fullName evidence="3">Uncharacterized protein</fullName>
    </submittedName>
</protein>
<feature type="region of interest" description="Disordered" evidence="1">
    <location>
        <begin position="21"/>
        <end position="102"/>
    </location>
</feature>
<evidence type="ECO:0000256" key="1">
    <source>
        <dbReference type="SAM" id="MobiDB-lite"/>
    </source>
</evidence>
<dbReference type="RefSeq" id="XP_002286833.1">
    <property type="nucleotide sequence ID" value="XM_002286797.1"/>
</dbReference>
<dbReference type="GeneID" id="7451552"/>
<dbReference type="Proteomes" id="UP000001449">
    <property type="component" value="Chromosome 1"/>
</dbReference>
<feature type="non-terminal residue" evidence="3">
    <location>
        <position position="265"/>
    </location>
</feature>
<dbReference type="HOGENOM" id="CLU_1052115_0_0_1"/>
<evidence type="ECO:0000256" key="2">
    <source>
        <dbReference type="SAM" id="Phobius"/>
    </source>
</evidence>
<dbReference type="InParanoid" id="B8BR59"/>
<organism evidence="3 4">
    <name type="scientific">Thalassiosira pseudonana</name>
    <name type="common">Marine diatom</name>
    <name type="synonym">Cyclotella nana</name>
    <dbReference type="NCBI Taxonomy" id="35128"/>
    <lineage>
        <taxon>Eukaryota</taxon>
        <taxon>Sar</taxon>
        <taxon>Stramenopiles</taxon>
        <taxon>Ochrophyta</taxon>
        <taxon>Bacillariophyta</taxon>
        <taxon>Coscinodiscophyceae</taxon>
        <taxon>Thalassiosirophycidae</taxon>
        <taxon>Thalassiosirales</taxon>
        <taxon>Thalassiosiraceae</taxon>
        <taxon>Thalassiosira</taxon>
    </lineage>
</organism>
<feature type="region of interest" description="Disordered" evidence="1">
    <location>
        <begin position="238"/>
        <end position="265"/>
    </location>
</feature>
<evidence type="ECO:0000313" key="4">
    <source>
        <dbReference type="Proteomes" id="UP000001449"/>
    </source>
</evidence>
<feature type="compositionally biased region" description="Basic and acidic residues" evidence="1">
    <location>
        <begin position="255"/>
        <end position="265"/>
    </location>
</feature>
<feature type="compositionally biased region" description="Low complexity" evidence="1">
    <location>
        <begin position="21"/>
        <end position="40"/>
    </location>
</feature>
<evidence type="ECO:0000313" key="3">
    <source>
        <dbReference type="EMBL" id="EED96474.1"/>
    </source>
</evidence>
<dbReference type="PaxDb" id="35128-Thaps1512"/>
<accession>B8BR59</accession>
<reference evidence="3 4" key="2">
    <citation type="journal article" date="2008" name="Nature">
        <title>The Phaeodactylum genome reveals the evolutionary history of diatom genomes.</title>
        <authorList>
            <person name="Bowler C."/>
            <person name="Allen A.E."/>
            <person name="Badger J.H."/>
            <person name="Grimwood J."/>
            <person name="Jabbari K."/>
            <person name="Kuo A."/>
            <person name="Maheswari U."/>
            <person name="Martens C."/>
            <person name="Maumus F."/>
            <person name="Otillar R.P."/>
            <person name="Rayko E."/>
            <person name="Salamov A."/>
            <person name="Vandepoele K."/>
            <person name="Beszteri B."/>
            <person name="Gruber A."/>
            <person name="Heijde M."/>
            <person name="Katinka M."/>
            <person name="Mock T."/>
            <person name="Valentin K."/>
            <person name="Verret F."/>
            <person name="Berges J.A."/>
            <person name="Brownlee C."/>
            <person name="Cadoret J.P."/>
            <person name="Chiovitti A."/>
            <person name="Choi C.J."/>
            <person name="Coesel S."/>
            <person name="De Martino A."/>
            <person name="Detter J.C."/>
            <person name="Durkin C."/>
            <person name="Falciatore A."/>
            <person name="Fournet J."/>
            <person name="Haruta M."/>
            <person name="Huysman M.J."/>
            <person name="Jenkins B.D."/>
            <person name="Jiroutova K."/>
            <person name="Jorgensen R.E."/>
            <person name="Joubert Y."/>
            <person name="Kaplan A."/>
            <person name="Kroger N."/>
            <person name="Kroth P.G."/>
            <person name="La Roche J."/>
            <person name="Lindquist E."/>
            <person name="Lommer M."/>
            <person name="Martin-Jezequel V."/>
            <person name="Lopez P.J."/>
            <person name="Lucas S."/>
            <person name="Mangogna M."/>
            <person name="McGinnis K."/>
            <person name="Medlin L.K."/>
            <person name="Montsant A."/>
            <person name="Oudot-Le Secq M.P."/>
            <person name="Napoli C."/>
            <person name="Obornik M."/>
            <person name="Parker M.S."/>
            <person name="Petit J.L."/>
            <person name="Porcel B.M."/>
            <person name="Poulsen N."/>
            <person name="Robison M."/>
            <person name="Rychlewski L."/>
            <person name="Rynearson T.A."/>
            <person name="Schmutz J."/>
            <person name="Shapiro H."/>
            <person name="Siaut M."/>
            <person name="Stanley M."/>
            <person name="Sussman M.R."/>
            <person name="Taylor A.R."/>
            <person name="Vardi A."/>
            <person name="von Dassow P."/>
            <person name="Vyverman W."/>
            <person name="Willis A."/>
            <person name="Wyrwicz L.S."/>
            <person name="Rokhsar D.S."/>
            <person name="Weissenbach J."/>
            <person name="Armbrust E.V."/>
            <person name="Green B.R."/>
            <person name="Van de Peer Y."/>
            <person name="Grigoriev I.V."/>
        </authorList>
    </citation>
    <scope>NUCLEOTIDE SEQUENCE [LARGE SCALE GENOMIC DNA]</scope>
    <source>
        <strain evidence="3 4">CCMP1335</strain>
    </source>
</reference>
<feature type="transmembrane region" description="Helical" evidence="2">
    <location>
        <begin position="140"/>
        <end position="158"/>
    </location>
</feature>
<dbReference type="EMBL" id="CM000638">
    <property type="protein sequence ID" value="EED96474.1"/>
    <property type="molecule type" value="Genomic_DNA"/>
</dbReference>
<dbReference type="AlphaFoldDB" id="B8BR59"/>
<dbReference type="eggNOG" id="ENOG502R9KT">
    <property type="taxonomic scope" value="Eukaryota"/>
</dbReference>
<gene>
    <name evidence="3" type="ORF">THAPSDRAFT_1512</name>
</gene>
<name>B8BR59_THAPS</name>